<protein>
    <recommendedName>
        <fullName evidence="1">DinB-like domain-containing protein</fullName>
    </recommendedName>
</protein>
<sequence>MESTKALVHAFAACNNWVSELTKGPEKDMFQAIAKGKWSTAEIISHMTFWDRYILEEMLPKMKQDATIQSVDFEIINTPASAYARSGVSAKHLIEQKMIMREKLVFAVKQKTEAEFFTNFTLNGEEIDKYSGYPHTLFNYIAAFIWHDNHHKQQIYSFLLHKAGGQIELS</sequence>
<accession>A0A3E0WNU2</accession>
<feature type="domain" description="DinB-like" evidence="1">
    <location>
        <begin position="25"/>
        <end position="155"/>
    </location>
</feature>
<evidence type="ECO:0000259" key="1">
    <source>
        <dbReference type="Pfam" id="PF12867"/>
    </source>
</evidence>
<dbReference type="RefSeq" id="WP_116278918.1">
    <property type="nucleotide sequence ID" value="NZ_NFZX01000034.1"/>
</dbReference>
<dbReference type="AlphaFoldDB" id="A0A3E0WNU2"/>
<evidence type="ECO:0000313" key="3">
    <source>
        <dbReference type="Proteomes" id="UP000256488"/>
    </source>
</evidence>
<dbReference type="InterPro" id="IPR024775">
    <property type="entry name" value="DinB-like"/>
</dbReference>
<dbReference type="EMBL" id="NFZX01000034">
    <property type="protein sequence ID" value="RFA33625.1"/>
    <property type="molecule type" value="Genomic_DNA"/>
</dbReference>
<proteinExistence type="predicted"/>
<evidence type="ECO:0000313" key="2">
    <source>
        <dbReference type="EMBL" id="RFA33625.1"/>
    </source>
</evidence>
<name>A0A3E0WNU2_9BACI</name>
<reference evidence="2 3" key="1">
    <citation type="submission" date="2017-05" db="EMBL/GenBank/DDBJ databases">
        <title>Virgibacillus sp. AK90 isolated from a saltern of Kakinada, India.</title>
        <authorList>
            <person name="Gupta V."/>
            <person name="Sidhu C."/>
            <person name="Korpole S."/>
            <person name="Pinnaka A.K."/>
        </authorList>
    </citation>
    <scope>NUCLEOTIDE SEQUENCE [LARGE SCALE GENOMIC DNA]</scope>
    <source>
        <strain evidence="2 3">AK90</strain>
    </source>
</reference>
<gene>
    <name evidence="2" type="ORF">CAI16_14220</name>
</gene>
<dbReference type="Proteomes" id="UP000256488">
    <property type="component" value="Unassembled WGS sequence"/>
</dbReference>
<comment type="caution">
    <text evidence="2">The sequence shown here is derived from an EMBL/GenBank/DDBJ whole genome shotgun (WGS) entry which is preliminary data.</text>
</comment>
<dbReference type="Gene3D" id="1.20.120.450">
    <property type="entry name" value="dinb family like domain"/>
    <property type="match status" value="1"/>
</dbReference>
<dbReference type="SUPFAM" id="SSF109854">
    <property type="entry name" value="DinB/YfiT-like putative metalloenzymes"/>
    <property type="match status" value="1"/>
</dbReference>
<organism evidence="2 3">
    <name type="scientific">Virgibacillus dokdonensis</name>
    <dbReference type="NCBI Taxonomy" id="302167"/>
    <lineage>
        <taxon>Bacteria</taxon>
        <taxon>Bacillati</taxon>
        <taxon>Bacillota</taxon>
        <taxon>Bacilli</taxon>
        <taxon>Bacillales</taxon>
        <taxon>Bacillaceae</taxon>
        <taxon>Virgibacillus</taxon>
    </lineage>
</organism>
<dbReference type="Pfam" id="PF12867">
    <property type="entry name" value="DinB_2"/>
    <property type="match status" value="1"/>
</dbReference>
<dbReference type="InterPro" id="IPR034660">
    <property type="entry name" value="DinB/YfiT-like"/>
</dbReference>